<dbReference type="Pfam" id="PF02464">
    <property type="entry name" value="CinA"/>
    <property type="match status" value="1"/>
</dbReference>
<dbReference type="InterPro" id="IPR050101">
    <property type="entry name" value="CinA"/>
</dbReference>
<dbReference type="SMART" id="SM00852">
    <property type="entry name" value="MoCF_biosynth"/>
    <property type="match status" value="1"/>
</dbReference>
<dbReference type="AlphaFoldDB" id="A0A6J7LT64"/>
<dbReference type="Gene3D" id="3.30.70.2860">
    <property type="match status" value="1"/>
</dbReference>
<dbReference type="InterPro" id="IPR041424">
    <property type="entry name" value="CinA_KH"/>
</dbReference>
<dbReference type="Gene3D" id="3.40.980.10">
    <property type="entry name" value="MoaB/Mog-like domain"/>
    <property type="match status" value="1"/>
</dbReference>
<dbReference type="PANTHER" id="PTHR13939:SF0">
    <property type="entry name" value="NMN AMIDOHYDROLASE-LIKE PROTEIN YFAY"/>
    <property type="match status" value="1"/>
</dbReference>
<dbReference type="InterPro" id="IPR001453">
    <property type="entry name" value="MoaB/Mog_dom"/>
</dbReference>
<dbReference type="InterPro" id="IPR036425">
    <property type="entry name" value="MoaB/Mog-like_dom_sf"/>
</dbReference>
<dbReference type="PANTHER" id="PTHR13939">
    <property type="entry name" value="NICOTINAMIDE-NUCLEOTIDE AMIDOHYDROLASE PNCC"/>
    <property type="match status" value="1"/>
</dbReference>
<dbReference type="EMBL" id="CAFBNZ010000097">
    <property type="protein sequence ID" value="CAB4971298.1"/>
    <property type="molecule type" value="Genomic_DNA"/>
</dbReference>
<dbReference type="InterPro" id="IPR008135">
    <property type="entry name" value="Competence-induced_CinA"/>
</dbReference>
<evidence type="ECO:0000313" key="2">
    <source>
        <dbReference type="EMBL" id="CAB4971298.1"/>
    </source>
</evidence>
<sequence length="413" mass="43911">MRCSVVAVGTELLLGQIVDTNSSWIGERLAAHGISSLLQVKVGDNHQRIVDVVRAALVEADAVIMCGGLGPTHDDLTREAIAEVMGVELVLHEEIAQVIREMFESRGRRMADNNLQQAMVPVGATVIHQTRGTAPGLICPVGDKVIYAVPGVPHEMQDMMERGILPDLRARAGEAGVIVSRVIRTWGESESGLNERLNPVINELEKLGNPTLAFLASGWEGIKVRLTAQHSDEQQAHALLDQWQGKVHDLVGEVIFGFDTETMELVVLDILRSRGLSLGLAESVTGGLVSGRLSAIPGASDVLRGCVVSYASEVKYDLLGVPRGPVVTEAAAIAMAQGACRVLGSDVGLSLTGVAGPTEQEGQAVGTVCVGIALPGEPAFATTLRMPGQRDQMRQMSVISALDVLRRRLLAGR</sequence>
<organism evidence="2">
    <name type="scientific">freshwater metagenome</name>
    <dbReference type="NCBI Taxonomy" id="449393"/>
    <lineage>
        <taxon>unclassified sequences</taxon>
        <taxon>metagenomes</taxon>
        <taxon>ecological metagenomes</taxon>
    </lineage>
</organism>
<dbReference type="CDD" id="cd00885">
    <property type="entry name" value="cinA"/>
    <property type="match status" value="1"/>
</dbReference>
<dbReference type="NCBIfam" id="TIGR00199">
    <property type="entry name" value="PncC_domain"/>
    <property type="match status" value="1"/>
</dbReference>
<dbReference type="PIRSF" id="PIRSF006728">
    <property type="entry name" value="CinA"/>
    <property type="match status" value="1"/>
</dbReference>
<evidence type="ECO:0000259" key="1">
    <source>
        <dbReference type="SMART" id="SM00852"/>
    </source>
</evidence>
<dbReference type="NCBIfam" id="TIGR00177">
    <property type="entry name" value="molyb_syn"/>
    <property type="match status" value="1"/>
</dbReference>
<name>A0A6J7LT64_9ZZZZ</name>
<dbReference type="SUPFAM" id="SSF142433">
    <property type="entry name" value="CinA-like"/>
    <property type="match status" value="1"/>
</dbReference>
<reference evidence="2" key="1">
    <citation type="submission" date="2020-05" db="EMBL/GenBank/DDBJ databases">
        <authorList>
            <person name="Chiriac C."/>
            <person name="Salcher M."/>
            <person name="Ghai R."/>
            <person name="Kavagutti S V."/>
        </authorList>
    </citation>
    <scope>NUCLEOTIDE SEQUENCE</scope>
</reference>
<dbReference type="InterPro" id="IPR008136">
    <property type="entry name" value="CinA_C"/>
</dbReference>
<dbReference type="NCBIfam" id="TIGR00200">
    <property type="entry name" value="cinA_nterm"/>
    <property type="match status" value="1"/>
</dbReference>
<gene>
    <name evidence="2" type="ORF">UFOPK3889_00614</name>
</gene>
<feature type="domain" description="MoaB/Mog" evidence="1">
    <location>
        <begin position="4"/>
        <end position="171"/>
    </location>
</feature>
<protein>
    <submittedName>
        <fullName evidence="2">Unannotated protein</fullName>
    </submittedName>
</protein>
<dbReference type="SUPFAM" id="SSF53218">
    <property type="entry name" value="Molybdenum cofactor biosynthesis proteins"/>
    <property type="match status" value="1"/>
</dbReference>
<dbReference type="NCBIfam" id="NF001813">
    <property type="entry name" value="PRK00549.1"/>
    <property type="match status" value="1"/>
</dbReference>
<proteinExistence type="inferred from homology"/>
<dbReference type="Pfam" id="PF00994">
    <property type="entry name" value="MoCF_biosynth"/>
    <property type="match status" value="1"/>
</dbReference>
<dbReference type="Pfam" id="PF18146">
    <property type="entry name" value="CinA_KH"/>
    <property type="match status" value="1"/>
</dbReference>
<dbReference type="InterPro" id="IPR036653">
    <property type="entry name" value="CinA-like_C"/>
</dbReference>
<accession>A0A6J7LT64</accession>
<dbReference type="HAMAP" id="MF_00226_B">
    <property type="entry name" value="CinA_B"/>
    <property type="match status" value="1"/>
</dbReference>
<dbReference type="Gene3D" id="3.90.950.20">
    <property type="entry name" value="CinA-like"/>
    <property type="match status" value="1"/>
</dbReference>